<dbReference type="InterPro" id="IPR042359">
    <property type="entry name" value="TERB1"/>
</dbReference>
<dbReference type="GO" id="GO:0007129">
    <property type="term" value="P:homologous chromosome pairing at meiosis"/>
    <property type="evidence" value="ECO:0007669"/>
    <property type="project" value="TreeGrafter"/>
</dbReference>
<evidence type="ECO:0000313" key="2">
    <source>
        <dbReference type="EMBL" id="RMX41086.1"/>
    </source>
</evidence>
<feature type="region of interest" description="Disordered" evidence="1">
    <location>
        <begin position="110"/>
        <end position="181"/>
    </location>
</feature>
<dbReference type="InterPro" id="IPR011989">
    <property type="entry name" value="ARM-like"/>
</dbReference>
<protein>
    <recommendedName>
        <fullName evidence="4">Armadillo repeat-containing domain-containing protein</fullName>
    </recommendedName>
</protein>
<comment type="caution">
    <text evidence="2">The sequence shown here is derived from an EMBL/GenBank/DDBJ whole genome shotgun (WGS) entry which is preliminary data.</text>
</comment>
<accession>A0A3M6TI92</accession>
<gene>
    <name evidence="2" type="ORF">pdam_00003249</name>
</gene>
<evidence type="ECO:0000313" key="3">
    <source>
        <dbReference type="Proteomes" id="UP000275408"/>
    </source>
</evidence>
<dbReference type="InterPro" id="IPR016024">
    <property type="entry name" value="ARM-type_fold"/>
</dbReference>
<dbReference type="OrthoDB" id="5970423at2759"/>
<feature type="compositionally biased region" description="Polar residues" evidence="1">
    <location>
        <begin position="131"/>
        <end position="142"/>
    </location>
</feature>
<feature type="compositionally biased region" description="Basic residues" evidence="1">
    <location>
        <begin position="165"/>
        <end position="179"/>
    </location>
</feature>
<dbReference type="SUPFAM" id="SSF48371">
    <property type="entry name" value="ARM repeat"/>
    <property type="match status" value="1"/>
</dbReference>
<keyword evidence="3" id="KW-1185">Reference proteome</keyword>
<dbReference type="PANTHER" id="PTHR14014">
    <property type="entry name" value="TELOMERE REPEATS-BINDING BOUQUET FORMATION PROTEIN 1"/>
    <property type="match status" value="1"/>
</dbReference>
<dbReference type="PANTHER" id="PTHR14014:SF0">
    <property type="entry name" value="TELOMERE REPEATS-BINDING BOUQUET FORMATION PROTEIN 1"/>
    <property type="match status" value="1"/>
</dbReference>
<evidence type="ECO:0000256" key="1">
    <source>
        <dbReference type="SAM" id="MobiDB-lite"/>
    </source>
</evidence>
<dbReference type="GO" id="GO:0070197">
    <property type="term" value="P:meiotic attachment of telomere to nuclear envelope"/>
    <property type="evidence" value="ECO:0007669"/>
    <property type="project" value="InterPro"/>
</dbReference>
<proteinExistence type="predicted"/>
<evidence type="ECO:0008006" key="4">
    <source>
        <dbReference type="Google" id="ProtNLM"/>
    </source>
</evidence>
<dbReference type="Proteomes" id="UP000275408">
    <property type="component" value="Unassembled WGS sequence"/>
</dbReference>
<dbReference type="Gene3D" id="1.25.10.10">
    <property type="entry name" value="Leucine-rich Repeat Variant"/>
    <property type="match status" value="1"/>
</dbReference>
<dbReference type="AlphaFoldDB" id="A0A3M6TI92"/>
<organism evidence="2 3">
    <name type="scientific">Pocillopora damicornis</name>
    <name type="common">Cauliflower coral</name>
    <name type="synonym">Millepora damicornis</name>
    <dbReference type="NCBI Taxonomy" id="46731"/>
    <lineage>
        <taxon>Eukaryota</taxon>
        <taxon>Metazoa</taxon>
        <taxon>Cnidaria</taxon>
        <taxon>Anthozoa</taxon>
        <taxon>Hexacorallia</taxon>
        <taxon>Scleractinia</taxon>
        <taxon>Astrocoeniina</taxon>
        <taxon>Pocilloporidae</taxon>
        <taxon>Pocillopora</taxon>
    </lineage>
</organism>
<feature type="compositionally biased region" description="Basic and acidic residues" evidence="1">
    <location>
        <begin position="110"/>
        <end position="124"/>
    </location>
</feature>
<sequence length="271" mass="30576">MERVVNTLGSIIAGHVICQESAADLGLVTLLLKCFAVISQATCFDDAAAKQFKTKCILALSICIDQSERNQQLLRDGGGVEALIELLTKEQSEEFRRVAIFILHCITGKSKGEQKSPSRVETKEVVVSPTKDAQTQTSSRITAGQYDIDIGDDRPSDEVSQENFRRHRTSTPRKRRSVKSTKVLKPFARSKTTQWRMKHPEMAMKTKPDQTFVTPGTSSSSRHLEKCEACETVLNSRNFLKTLRRCSNRCSYHRGLDRCLRRIISDLQKQK</sequence>
<dbReference type="EMBL" id="RCHS01003527">
    <property type="protein sequence ID" value="RMX41086.1"/>
    <property type="molecule type" value="Genomic_DNA"/>
</dbReference>
<reference evidence="2 3" key="1">
    <citation type="journal article" date="2018" name="Sci. Rep.">
        <title>Comparative analysis of the Pocillopora damicornis genome highlights role of immune system in coral evolution.</title>
        <authorList>
            <person name="Cunning R."/>
            <person name="Bay R.A."/>
            <person name="Gillette P."/>
            <person name="Baker A.C."/>
            <person name="Traylor-Knowles N."/>
        </authorList>
    </citation>
    <scope>NUCLEOTIDE SEQUENCE [LARGE SCALE GENOMIC DNA]</scope>
    <source>
        <strain evidence="2">RSMAS</strain>
        <tissue evidence="2">Whole animal</tissue>
    </source>
</reference>
<name>A0A3M6TI92_POCDA</name>